<gene>
    <name evidence="2" type="ORF">HM1_0581</name>
</gene>
<feature type="region of interest" description="Disordered" evidence="1">
    <location>
        <begin position="1"/>
        <end position="30"/>
    </location>
</feature>
<organism evidence="2 3">
    <name type="scientific">Heliobacterium modesticaldum (strain ATCC 51547 / Ice1)</name>
    <dbReference type="NCBI Taxonomy" id="498761"/>
    <lineage>
        <taxon>Bacteria</taxon>
        <taxon>Bacillati</taxon>
        <taxon>Bacillota</taxon>
        <taxon>Clostridia</taxon>
        <taxon>Eubacteriales</taxon>
        <taxon>Heliobacteriaceae</taxon>
        <taxon>Heliomicrobium</taxon>
    </lineage>
</organism>
<protein>
    <submittedName>
        <fullName evidence="2">Uncharacterized protein</fullName>
    </submittedName>
</protein>
<dbReference type="eggNOG" id="ENOG503389C">
    <property type="taxonomic scope" value="Bacteria"/>
</dbReference>
<dbReference type="STRING" id="498761.HM1_0581"/>
<feature type="compositionally biased region" description="Polar residues" evidence="1">
    <location>
        <begin position="11"/>
        <end position="20"/>
    </location>
</feature>
<evidence type="ECO:0000313" key="3">
    <source>
        <dbReference type="Proteomes" id="UP000008550"/>
    </source>
</evidence>
<dbReference type="KEGG" id="hmo:HM1_0581"/>
<reference evidence="2 3" key="1">
    <citation type="journal article" date="2008" name="J. Bacteriol.">
        <title>The genome of Heliobacterium modesticaldum, a phototrophic representative of the Firmicutes containing the simplest photosynthetic apparatus.</title>
        <authorList>
            <person name="Sattley W.M."/>
            <person name="Madigan M.T."/>
            <person name="Swingley W.D."/>
            <person name="Cheung P.C."/>
            <person name="Clocksin K.M."/>
            <person name="Conrad A.L."/>
            <person name="Dejesa L.C."/>
            <person name="Honchak B.M."/>
            <person name="Jung D.O."/>
            <person name="Karbach L.E."/>
            <person name="Kurdoglu A."/>
            <person name="Lahiri S."/>
            <person name="Mastrian S.D."/>
            <person name="Page L.E."/>
            <person name="Taylor H.L."/>
            <person name="Wang Z.T."/>
            <person name="Raymond J."/>
            <person name="Chen M."/>
            <person name="Blankenship R.E."/>
            <person name="Touchman J.W."/>
        </authorList>
    </citation>
    <scope>NUCLEOTIDE SEQUENCE [LARGE SCALE GENOMIC DNA]</scope>
    <source>
        <strain evidence="3">ATCC 51547 / Ice1</strain>
    </source>
</reference>
<proteinExistence type="predicted"/>
<dbReference type="Proteomes" id="UP000008550">
    <property type="component" value="Chromosome"/>
</dbReference>
<dbReference type="OrthoDB" id="1808799at2"/>
<evidence type="ECO:0000313" key="2">
    <source>
        <dbReference type="EMBL" id="ABZ83186.1"/>
    </source>
</evidence>
<name>B0TG29_HELMI</name>
<dbReference type="RefSeq" id="WP_012281372.1">
    <property type="nucleotide sequence ID" value="NC_010337.2"/>
</dbReference>
<dbReference type="AlphaFoldDB" id="B0TG29"/>
<dbReference type="EMBL" id="CP000930">
    <property type="protein sequence ID" value="ABZ83186.1"/>
    <property type="molecule type" value="Genomic_DNA"/>
</dbReference>
<dbReference type="HOGENOM" id="CLU_2751187_0_0_9"/>
<accession>B0TG29</accession>
<sequence>MSEEKSLLSKDANTGQTSYPRPSDAKLPENYTMRDGFLIKGGTLVSLVTSGIVEAAARGFLHVDETEEYRTG</sequence>
<evidence type="ECO:0000256" key="1">
    <source>
        <dbReference type="SAM" id="MobiDB-lite"/>
    </source>
</evidence>
<keyword evidence="3" id="KW-1185">Reference proteome</keyword>